<dbReference type="PROSITE" id="PS01124">
    <property type="entry name" value="HTH_ARAC_FAMILY_2"/>
    <property type="match status" value="1"/>
</dbReference>
<keyword evidence="3" id="KW-0804">Transcription</keyword>
<evidence type="ECO:0000256" key="1">
    <source>
        <dbReference type="ARBA" id="ARBA00023015"/>
    </source>
</evidence>
<gene>
    <name evidence="5" type="ORF">SAMN02799615_03083</name>
</gene>
<dbReference type="Pfam" id="PF12833">
    <property type="entry name" value="HTH_18"/>
    <property type="match status" value="1"/>
</dbReference>
<dbReference type="InterPro" id="IPR020449">
    <property type="entry name" value="Tscrpt_reg_AraC-type_HTH"/>
</dbReference>
<dbReference type="AlphaFoldDB" id="A0A1I2HM80"/>
<dbReference type="InterPro" id="IPR009057">
    <property type="entry name" value="Homeodomain-like_sf"/>
</dbReference>
<dbReference type="InterPro" id="IPR018062">
    <property type="entry name" value="HTH_AraC-typ_CS"/>
</dbReference>
<dbReference type="GO" id="GO:0003700">
    <property type="term" value="F:DNA-binding transcription factor activity"/>
    <property type="evidence" value="ECO:0007669"/>
    <property type="project" value="InterPro"/>
</dbReference>
<dbReference type="PROSITE" id="PS00041">
    <property type="entry name" value="HTH_ARAC_FAMILY_1"/>
    <property type="match status" value="1"/>
</dbReference>
<dbReference type="Proteomes" id="UP000199477">
    <property type="component" value="Unassembled WGS sequence"/>
</dbReference>
<keyword evidence="2 5" id="KW-0238">DNA-binding</keyword>
<feature type="domain" description="HTH araC/xylS-type" evidence="4">
    <location>
        <begin position="191"/>
        <end position="289"/>
    </location>
</feature>
<keyword evidence="6" id="KW-1185">Reference proteome</keyword>
<evidence type="ECO:0000259" key="4">
    <source>
        <dbReference type="PROSITE" id="PS01124"/>
    </source>
</evidence>
<evidence type="ECO:0000256" key="3">
    <source>
        <dbReference type="ARBA" id="ARBA00023163"/>
    </source>
</evidence>
<accession>A0A1I2HM80</accession>
<dbReference type="PANTHER" id="PTHR46796">
    <property type="entry name" value="HTH-TYPE TRANSCRIPTIONAL ACTIVATOR RHAS-RELATED"/>
    <property type="match status" value="1"/>
</dbReference>
<organism evidence="5 6">
    <name type="scientific">Dyella marensis</name>
    <dbReference type="NCBI Taxonomy" id="500610"/>
    <lineage>
        <taxon>Bacteria</taxon>
        <taxon>Pseudomonadati</taxon>
        <taxon>Pseudomonadota</taxon>
        <taxon>Gammaproteobacteria</taxon>
        <taxon>Lysobacterales</taxon>
        <taxon>Rhodanobacteraceae</taxon>
        <taxon>Dyella</taxon>
    </lineage>
</organism>
<name>A0A1I2HM80_9GAMM</name>
<protein>
    <submittedName>
        <fullName evidence="5">AraC-type DNA-binding protein</fullName>
    </submittedName>
</protein>
<dbReference type="EMBL" id="FONH01000012">
    <property type="protein sequence ID" value="SFF30792.1"/>
    <property type="molecule type" value="Genomic_DNA"/>
</dbReference>
<evidence type="ECO:0000256" key="2">
    <source>
        <dbReference type="ARBA" id="ARBA00023125"/>
    </source>
</evidence>
<dbReference type="SMART" id="SM00342">
    <property type="entry name" value="HTH_ARAC"/>
    <property type="match status" value="1"/>
</dbReference>
<evidence type="ECO:0000313" key="5">
    <source>
        <dbReference type="EMBL" id="SFF30792.1"/>
    </source>
</evidence>
<dbReference type="GO" id="GO:0043565">
    <property type="term" value="F:sequence-specific DNA binding"/>
    <property type="evidence" value="ECO:0007669"/>
    <property type="project" value="InterPro"/>
</dbReference>
<reference evidence="6" key="1">
    <citation type="submission" date="2016-10" db="EMBL/GenBank/DDBJ databases">
        <authorList>
            <person name="Varghese N."/>
            <person name="Submissions S."/>
        </authorList>
    </citation>
    <scope>NUCLEOTIDE SEQUENCE [LARGE SCALE GENOMIC DNA]</scope>
    <source>
        <strain evidence="6">UNC178MFTsu3.1</strain>
    </source>
</reference>
<dbReference type="PRINTS" id="PR00032">
    <property type="entry name" value="HTHARAC"/>
</dbReference>
<sequence length="302" mass="33680">MLDVPMVRAQLATGFHGELDTYTLPDLVYHDSRTDPVTLLRSSQRIAGDRMRDYCFHVMVEGIAETETGSPQRRTSTQFVPGILALDMGQAMRMKRPTRAHALAFFLPRTVVESAIPRAEALHGKVISYTSPPARLLREHLHAMHPALSAMDDAEAGHALHVAAQLILAAFDRDASQSHSARGAARAAMLGRIKHYIDAHLHSHELAPEKILGSFPVARATLYRLFEQEGGLHAYIRNRRLRKAADELVRSRSAAVAEIGDRLGFSYAADFTRAFRRAYGVPPQEFRALQWQWVDQPCDLSA</sequence>
<dbReference type="Gene3D" id="1.10.10.60">
    <property type="entry name" value="Homeodomain-like"/>
    <property type="match status" value="1"/>
</dbReference>
<dbReference type="PANTHER" id="PTHR46796:SF6">
    <property type="entry name" value="ARAC SUBFAMILY"/>
    <property type="match status" value="1"/>
</dbReference>
<dbReference type="InterPro" id="IPR018060">
    <property type="entry name" value="HTH_AraC"/>
</dbReference>
<keyword evidence="1" id="KW-0805">Transcription regulation</keyword>
<dbReference type="STRING" id="500610.SAMN02799615_03083"/>
<evidence type="ECO:0000313" key="6">
    <source>
        <dbReference type="Proteomes" id="UP000199477"/>
    </source>
</evidence>
<proteinExistence type="predicted"/>
<dbReference type="SUPFAM" id="SSF46689">
    <property type="entry name" value="Homeodomain-like"/>
    <property type="match status" value="1"/>
</dbReference>
<dbReference type="InterPro" id="IPR050204">
    <property type="entry name" value="AraC_XylS_family_regulators"/>
</dbReference>